<gene>
    <name evidence="2" type="ORF">XM38_005100</name>
</gene>
<dbReference type="Pfam" id="PF02342">
    <property type="entry name" value="TerD"/>
    <property type="match status" value="1"/>
</dbReference>
<dbReference type="Proteomes" id="UP000191901">
    <property type="component" value="Chromosome"/>
</dbReference>
<reference evidence="2 3" key="1">
    <citation type="journal article" date="2016" name="Biochim. Biophys. Acta">
        <title>Characterization of red-shifted phycobilisomes isolated from the chlorophyll f-containing cyanobacterium Halomicronema hongdechloris.</title>
        <authorList>
            <person name="Li Y."/>
            <person name="Lin Y."/>
            <person name="Garvey C.J."/>
            <person name="Birch D."/>
            <person name="Corkery R.W."/>
            <person name="Loughlin P.C."/>
            <person name="Scheer H."/>
            <person name="Willows R.D."/>
            <person name="Chen M."/>
        </authorList>
    </citation>
    <scope>NUCLEOTIDE SEQUENCE [LARGE SCALE GENOMIC DNA]</scope>
    <source>
        <strain evidence="2 3">C2206</strain>
    </source>
</reference>
<feature type="domain" description="TerD" evidence="1">
    <location>
        <begin position="1"/>
        <end position="195"/>
    </location>
</feature>
<sequence length="198" mass="22166">MAIKLTTGQRISLRKEAPGLTTLLLGLSWDLLQEKGIKKLFKSDFDLDAAVLCLDEQGRLRSGNDVVYYGHLNHPSGAITHLGDNTTGEGDEDNEQVLVNLPQVPAHIARIVFVCTIYECFARRQNFGQMGDAYVRLVDMEQEHEIASYSLSHDDYREQTAIVLAEVYRQEGRWQVAVLGKGMRVGSLQALVELYTTP</sequence>
<dbReference type="PANTHER" id="PTHR32097:SF17">
    <property type="entry name" value="CAMP-BINDING PROTEIN 1-RELATED"/>
    <property type="match status" value="1"/>
</dbReference>
<dbReference type="InterPro" id="IPR051324">
    <property type="entry name" value="Stress/Tellurium_Resist"/>
</dbReference>
<accession>A0A1Z3HH38</accession>
<keyword evidence="3" id="KW-1185">Reference proteome</keyword>
<dbReference type="AlphaFoldDB" id="A0A1Z3HH38"/>
<dbReference type="EMBL" id="CP021983">
    <property type="protein sequence ID" value="ASC69583.1"/>
    <property type="molecule type" value="Genomic_DNA"/>
</dbReference>
<name>A0A1Z3HH38_9CYAN</name>
<evidence type="ECO:0000313" key="3">
    <source>
        <dbReference type="Proteomes" id="UP000191901"/>
    </source>
</evidence>
<evidence type="ECO:0000259" key="1">
    <source>
        <dbReference type="Pfam" id="PF02342"/>
    </source>
</evidence>
<organism evidence="2 3">
    <name type="scientific">Halomicronema hongdechloris C2206</name>
    <dbReference type="NCBI Taxonomy" id="1641165"/>
    <lineage>
        <taxon>Bacteria</taxon>
        <taxon>Bacillati</taxon>
        <taxon>Cyanobacteriota</taxon>
        <taxon>Cyanophyceae</taxon>
        <taxon>Nodosilineales</taxon>
        <taxon>Nodosilineaceae</taxon>
        <taxon>Halomicronema</taxon>
    </lineage>
</organism>
<dbReference type="Gene3D" id="2.60.60.30">
    <property type="entry name" value="sav2460 like domains"/>
    <property type="match status" value="1"/>
</dbReference>
<protein>
    <submittedName>
        <fullName evidence="2">Chemical-damaging agent resistance protein C</fullName>
    </submittedName>
</protein>
<evidence type="ECO:0000313" key="2">
    <source>
        <dbReference type="EMBL" id="ASC69583.1"/>
    </source>
</evidence>
<dbReference type="KEGG" id="hhg:XM38_005100"/>
<dbReference type="RefSeq" id="WP_080806454.1">
    <property type="nucleotide sequence ID" value="NZ_CP021983.2"/>
</dbReference>
<dbReference type="CDD" id="cd06974">
    <property type="entry name" value="TerD_like"/>
    <property type="match status" value="1"/>
</dbReference>
<dbReference type="InterPro" id="IPR003325">
    <property type="entry name" value="TerD"/>
</dbReference>
<dbReference type="OrthoDB" id="4123258at2"/>
<proteinExistence type="predicted"/>
<dbReference type="PANTHER" id="PTHR32097">
    <property type="entry name" value="CAMP-BINDING PROTEIN 1-RELATED"/>
    <property type="match status" value="1"/>
</dbReference>